<dbReference type="Proteomes" id="UP001056384">
    <property type="component" value="Chromosome 6"/>
</dbReference>
<dbReference type="EMBL" id="CP099423">
    <property type="protein sequence ID" value="USW54261.1"/>
    <property type="molecule type" value="Genomic_DNA"/>
</dbReference>
<dbReference type="AlphaFoldDB" id="A0A9Q9AYV9"/>
<evidence type="ECO:0000259" key="4">
    <source>
        <dbReference type="Pfam" id="PF06441"/>
    </source>
</evidence>
<dbReference type="SUPFAM" id="SSF53474">
    <property type="entry name" value="alpha/beta-Hydrolases"/>
    <property type="match status" value="1"/>
</dbReference>
<evidence type="ECO:0000313" key="5">
    <source>
        <dbReference type="EMBL" id="USW54261.1"/>
    </source>
</evidence>
<reference evidence="5" key="1">
    <citation type="submission" date="2022-06" db="EMBL/GenBank/DDBJ databases">
        <title>Complete genome sequences of two strains of the flax pathogen Septoria linicola.</title>
        <authorList>
            <person name="Lapalu N."/>
            <person name="Simon A."/>
            <person name="Demenou B."/>
            <person name="Paumier D."/>
            <person name="Guillot M.-P."/>
            <person name="Gout L."/>
            <person name="Valade R."/>
        </authorList>
    </citation>
    <scope>NUCLEOTIDE SEQUENCE</scope>
    <source>
        <strain evidence="5">SE15195</strain>
    </source>
</reference>
<dbReference type="PANTHER" id="PTHR21661">
    <property type="entry name" value="EPOXIDE HYDROLASE 1-RELATED"/>
    <property type="match status" value="1"/>
</dbReference>
<evidence type="ECO:0000256" key="3">
    <source>
        <dbReference type="PIRSR" id="PIRSR001112-1"/>
    </source>
</evidence>
<protein>
    <submittedName>
        <fullName evidence="5">Epoxide hydrolase, alpha/Beta hydrolase</fullName>
    </submittedName>
</protein>
<dbReference type="PIRSF" id="PIRSF001112">
    <property type="entry name" value="Epoxide_hydrolase"/>
    <property type="match status" value="1"/>
</dbReference>
<organism evidence="5 6">
    <name type="scientific">Septoria linicola</name>
    <dbReference type="NCBI Taxonomy" id="215465"/>
    <lineage>
        <taxon>Eukaryota</taxon>
        <taxon>Fungi</taxon>
        <taxon>Dikarya</taxon>
        <taxon>Ascomycota</taxon>
        <taxon>Pezizomycotina</taxon>
        <taxon>Dothideomycetes</taxon>
        <taxon>Dothideomycetidae</taxon>
        <taxon>Mycosphaerellales</taxon>
        <taxon>Mycosphaerellaceae</taxon>
        <taxon>Septoria</taxon>
    </lineage>
</organism>
<feature type="active site" description="Proton acceptor" evidence="3">
    <location>
        <position position="369"/>
    </location>
</feature>
<dbReference type="PANTHER" id="PTHR21661:SF79">
    <property type="entry name" value="EPOXIDE HYDROLASE"/>
    <property type="match status" value="1"/>
</dbReference>
<feature type="domain" description="Epoxide hydrolase N-terminal" evidence="4">
    <location>
        <begin position="14"/>
        <end position="121"/>
    </location>
</feature>
<keyword evidence="6" id="KW-1185">Reference proteome</keyword>
<dbReference type="InterPro" id="IPR029058">
    <property type="entry name" value="AB_hydrolase_fold"/>
</dbReference>
<evidence type="ECO:0000256" key="2">
    <source>
        <dbReference type="ARBA" id="ARBA00022801"/>
    </source>
</evidence>
<dbReference type="Gene3D" id="3.40.50.1820">
    <property type="entry name" value="alpha/beta hydrolase"/>
    <property type="match status" value="1"/>
</dbReference>
<dbReference type="Pfam" id="PF06441">
    <property type="entry name" value="EHN"/>
    <property type="match status" value="1"/>
</dbReference>
<feature type="active site" description="Nucleophile" evidence="3">
    <location>
        <position position="187"/>
    </location>
</feature>
<evidence type="ECO:0000313" key="6">
    <source>
        <dbReference type="Proteomes" id="UP001056384"/>
    </source>
</evidence>
<gene>
    <name evidence="5" type="ORF">Slin15195_G075800</name>
</gene>
<feature type="active site" description="Proton donor" evidence="3">
    <location>
        <position position="311"/>
    </location>
</feature>
<keyword evidence="2 5" id="KW-0378">Hydrolase</keyword>
<dbReference type="GO" id="GO:0097176">
    <property type="term" value="P:epoxide metabolic process"/>
    <property type="evidence" value="ECO:0007669"/>
    <property type="project" value="TreeGrafter"/>
</dbReference>
<name>A0A9Q9AYV9_9PEZI</name>
<accession>A0A9Q9AYV9</accession>
<dbReference type="InterPro" id="IPR010497">
    <property type="entry name" value="Epoxide_hydro_N"/>
</dbReference>
<dbReference type="GO" id="GO:0004301">
    <property type="term" value="F:epoxide hydrolase activity"/>
    <property type="evidence" value="ECO:0007669"/>
    <property type="project" value="TreeGrafter"/>
</dbReference>
<dbReference type="PRINTS" id="PR00412">
    <property type="entry name" value="EPOXHYDRLASE"/>
</dbReference>
<dbReference type="InterPro" id="IPR000639">
    <property type="entry name" value="Epox_hydrolase-like"/>
</dbReference>
<proteinExistence type="inferred from homology"/>
<sequence length="396" mass="46027">MSRYGVMTDAGGDIQPFKLEIPQEEVDRLKRKLKDTRLPPKEIVPNAGSRYGPTYEWGKNLYDAWVNDFDWYQVQDQINSAPHFLTRVEDVKIHFVHARSKREDAIPLIMVHGWPGSFYEFNQVWNKLANPEDPNQPAFHVVVPSMPGYCFSDWPPKAGWTLQDNARIFNALMEKLGYSQYMIQTGDWGHWVGRELGSKYTDSCKLVHFNFAPSPLPEGVEYTKREQDVKDRVDDWLENHMGYAVCMRTRPHTIGFGFNDNPMGILTWVGEKYNEAADPEKQKRRYWTQAILATASLYYFSDCIMPSMLCYYENVRHENFASFAMEEHNRITVPFGYTSFYWDTEPSSKRAVERTGNLVFYKERNDGGHYAALEDPEGIMEDVRALAAQEWNGTQK</sequence>
<evidence type="ECO:0000256" key="1">
    <source>
        <dbReference type="ARBA" id="ARBA00010088"/>
    </source>
</evidence>
<dbReference type="InterPro" id="IPR016292">
    <property type="entry name" value="Epoxide_hydrolase"/>
</dbReference>
<comment type="similarity">
    <text evidence="1">Belongs to the peptidase S33 family.</text>
</comment>